<evidence type="ECO:0000313" key="1">
    <source>
        <dbReference type="EMBL" id="RDB14971.1"/>
    </source>
</evidence>
<dbReference type="AlphaFoldDB" id="A0A369IYZ1"/>
<evidence type="ECO:0000313" key="2">
    <source>
        <dbReference type="Proteomes" id="UP000076154"/>
    </source>
</evidence>
<reference evidence="1" key="1">
    <citation type="submission" date="2018-04" db="EMBL/GenBank/DDBJ databases">
        <title>Whole genome sequencing of Hypsizygus marmoreus.</title>
        <authorList>
            <person name="Choi I.-G."/>
            <person name="Min B."/>
            <person name="Kim J.-G."/>
            <person name="Kim S."/>
            <person name="Oh Y.-L."/>
            <person name="Kong W.-S."/>
            <person name="Park H."/>
            <person name="Jeong J."/>
            <person name="Song E.-S."/>
        </authorList>
    </citation>
    <scope>NUCLEOTIDE SEQUENCE [LARGE SCALE GENOMIC DNA]</scope>
    <source>
        <strain evidence="1">51987-8</strain>
    </source>
</reference>
<name>A0A369IYZ1_HYPMA</name>
<dbReference type="EMBL" id="LUEZ02000095">
    <property type="protein sequence ID" value="RDB14971.1"/>
    <property type="molecule type" value="Genomic_DNA"/>
</dbReference>
<gene>
    <name evidence="1" type="ORF">Hypma_016170</name>
</gene>
<organism evidence="1 2">
    <name type="scientific">Hypsizygus marmoreus</name>
    <name type="common">White beech mushroom</name>
    <name type="synonym">Agaricus marmoreus</name>
    <dbReference type="NCBI Taxonomy" id="39966"/>
    <lineage>
        <taxon>Eukaryota</taxon>
        <taxon>Fungi</taxon>
        <taxon>Dikarya</taxon>
        <taxon>Basidiomycota</taxon>
        <taxon>Agaricomycotina</taxon>
        <taxon>Agaricomycetes</taxon>
        <taxon>Agaricomycetidae</taxon>
        <taxon>Agaricales</taxon>
        <taxon>Tricholomatineae</taxon>
        <taxon>Lyophyllaceae</taxon>
        <taxon>Hypsizygus</taxon>
    </lineage>
</organism>
<accession>A0A369IYZ1</accession>
<proteinExistence type="predicted"/>
<keyword evidence="2" id="KW-1185">Reference proteome</keyword>
<dbReference type="Proteomes" id="UP000076154">
    <property type="component" value="Unassembled WGS sequence"/>
</dbReference>
<dbReference type="InParanoid" id="A0A369IYZ1"/>
<comment type="caution">
    <text evidence="1">The sequence shown here is derived from an EMBL/GenBank/DDBJ whole genome shotgun (WGS) entry which is preliminary data.</text>
</comment>
<sequence>MAAVESGNLVARVWTVAVEGVYCGRETWPWDWGEQTSMRRERGGHGGACWSLAAGNEDGHDIIAAAIHSRRLKEINVRGWGRCPEAEGVQLGENWHRGLASIAT</sequence>
<protein>
    <submittedName>
        <fullName evidence="1">Uncharacterized protein</fullName>
    </submittedName>
</protein>